<protein>
    <recommendedName>
        <fullName evidence="3">DUF3748 domain-containing protein</fullName>
    </recommendedName>
</protein>
<dbReference type="KEGG" id="cmr:Cycma_0521"/>
<dbReference type="STRING" id="880070.Cycma_0521"/>
<sequence>MVLFYQSTVYWRVKFEETLKMTLNKPKNYLFSAMFMMVTSTLFSQDIWQVKQLTHQKKNHAMDNNQNFSPDDVWIVYDTRPNEGGIGENAIIEKVNVQNGETKVVYQTEHSNEYGPGVGAVSYHPSKNELVFIHGLPPSNKEKPYAMHRRLGRIVDETTNSSYWMDSRDVEAPFTAGALRGGTHRHQWSGDGDWLGYTYNDAIMYDLEEKTGETFNLRTVGVSKRHLKSPKVTAKNGENFQGGWYSVLVVKVVPNPRPGTEEISKAYSDWWVGQKGYQREDGSWQMARAFLGDLKTKKGEKLTEVFIVDIPEEINVEGPEGSLAGTSTTMPMPPAGAEVKRLTYTENAKYPGVTTDFRHWVTSSMDGAFLSYLAKDENGIDQVFLIPALGGEPKQVSFYETAVQSTVRWHPKTKEFAYICNNQVFVNTVDEEMNPGKASSITPTFDTVPFAINYSNDGKKIAFNKDVKGYVQIFIAERP</sequence>
<dbReference type="Proteomes" id="UP000001635">
    <property type="component" value="Chromosome"/>
</dbReference>
<dbReference type="eggNOG" id="COG0823">
    <property type="taxonomic scope" value="Bacteria"/>
</dbReference>
<evidence type="ECO:0000313" key="1">
    <source>
        <dbReference type="EMBL" id="AEL24296.1"/>
    </source>
</evidence>
<dbReference type="InterPro" id="IPR022223">
    <property type="entry name" value="DUF3748"/>
</dbReference>
<evidence type="ECO:0000313" key="2">
    <source>
        <dbReference type="Proteomes" id="UP000001635"/>
    </source>
</evidence>
<reference evidence="2" key="1">
    <citation type="submission" date="2011-07" db="EMBL/GenBank/DDBJ databases">
        <title>The complete genome of Cyclobacterium marinum DSM 745.</title>
        <authorList>
            <person name="Lucas S."/>
            <person name="Han J."/>
            <person name="Lapidus A."/>
            <person name="Bruce D."/>
            <person name="Goodwin L."/>
            <person name="Pitluck S."/>
            <person name="Peters L."/>
            <person name="Kyrpides N."/>
            <person name="Mavromatis K."/>
            <person name="Ivanova N."/>
            <person name="Ovchinnikova G."/>
            <person name="Chertkov O."/>
            <person name="Detter J.C."/>
            <person name="Tapia R."/>
            <person name="Han C."/>
            <person name="Land M."/>
            <person name="Hauser L."/>
            <person name="Markowitz V."/>
            <person name="Cheng J.-F."/>
            <person name="Hugenholtz P."/>
            <person name="Woyke T."/>
            <person name="Wu D."/>
            <person name="Tindall B."/>
            <person name="Schuetze A."/>
            <person name="Brambilla E."/>
            <person name="Klenk H.-P."/>
            <person name="Eisen J.A."/>
        </authorList>
    </citation>
    <scope>NUCLEOTIDE SEQUENCE [LARGE SCALE GENOMIC DNA]</scope>
    <source>
        <strain evidence="2">ATCC 25205 / DSM 745 / LMG 13164 / NCIMB 1802</strain>
    </source>
</reference>
<gene>
    <name evidence="1" type="ordered locus">Cycma_0521</name>
</gene>
<proteinExistence type="predicted"/>
<evidence type="ECO:0008006" key="3">
    <source>
        <dbReference type="Google" id="ProtNLM"/>
    </source>
</evidence>
<dbReference type="Pfam" id="PF12566">
    <property type="entry name" value="DUF3748"/>
    <property type="match status" value="1"/>
</dbReference>
<dbReference type="AlphaFoldDB" id="G0IXW3"/>
<keyword evidence="2" id="KW-1185">Reference proteome</keyword>
<accession>G0IXW3</accession>
<dbReference type="HOGENOM" id="CLU_054731_0_0_10"/>
<dbReference type="EMBL" id="CP002955">
    <property type="protein sequence ID" value="AEL24296.1"/>
    <property type="molecule type" value="Genomic_DNA"/>
</dbReference>
<name>G0IXW3_CYCMS</name>
<dbReference type="Gene3D" id="2.120.10.30">
    <property type="entry name" value="TolB, C-terminal domain"/>
    <property type="match status" value="1"/>
</dbReference>
<dbReference type="SUPFAM" id="SSF82171">
    <property type="entry name" value="DPP6 N-terminal domain-like"/>
    <property type="match status" value="1"/>
</dbReference>
<organism evidence="1 2">
    <name type="scientific">Cyclobacterium marinum (strain ATCC 25205 / DSM 745 / LMG 13164 / NCIMB 1802)</name>
    <name type="common">Flectobacillus marinus</name>
    <dbReference type="NCBI Taxonomy" id="880070"/>
    <lineage>
        <taxon>Bacteria</taxon>
        <taxon>Pseudomonadati</taxon>
        <taxon>Bacteroidota</taxon>
        <taxon>Cytophagia</taxon>
        <taxon>Cytophagales</taxon>
        <taxon>Cyclobacteriaceae</taxon>
        <taxon>Cyclobacterium</taxon>
    </lineage>
</organism>
<dbReference type="InterPro" id="IPR011042">
    <property type="entry name" value="6-blade_b-propeller_TolB-like"/>
</dbReference>